<proteinExistence type="predicted"/>
<sequence>MDYWSSCDEDGKDSILNFGGVLFGVQDSPTKRAVLSGGANTVALAAAEDRPPGSGAGGVSDGRNDGGGSGSRLPLRAALPLMSTSLEPSSKPSRRGRACGGANLQNARCQVYGCNKDLGSCKDYHKRHKVCEVHTKTAKVVVGGVEQRFCQQCSRFHLLPEFDDGKRSCRKRLAGHNARRRKPRPSLHSFGGPRKMIFPRPGIEYSMDARPTASFSRQDMLLSHNPISSEKFGRSNGFDVLKQEPGLNCEAQSEIGFLPNISCHSFDELAFYNNGEFPAAVAQFGQRPNPVLQLLLWEDKTPLQGDGVGMVDSSAWTHQGFPGIPKSTRALSLLSSQSRTCSHLASGIPIERSSDVHDGESPCMTGPSFVLNQHSIADGLSSMFCRPTEETHF</sequence>
<name>A0ACB9N0N5_9MYRT</name>
<dbReference type="Proteomes" id="UP001057402">
    <property type="component" value="Chromosome 8"/>
</dbReference>
<keyword evidence="2" id="KW-1185">Reference proteome</keyword>
<protein>
    <submittedName>
        <fullName evidence="1">Uncharacterized protein</fullName>
    </submittedName>
</protein>
<comment type="caution">
    <text evidence="1">The sequence shown here is derived from an EMBL/GenBank/DDBJ whole genome shotgun (WGS) entry which is preliminary data.</text>
</comment>
<evidence type="ECO:0000313" key="1">
    <source>
        <dbReference type="EMBL" id="KAI4329670.1"/>
    </source>
</evidence>
<gene>
    <name evidence="1" type="ORF">MLD38_028031</name>
</gene>
<dbReference type="EMBL" id="CM042887">
    <property type="protein sequence ID" value="KAI4329670.1"/>
    <property type="molecule type" value="Genomic_DNA"/>
</dbReference>
<evidence type="ECO:0000313" key="2">
    <source>
        <dbReference type="Proteomes" id="UP001057402"/>
    </source>
</evidence>
<accession>A0ACB9N0N5</accession>
<reference evidence="2" key="1">
    <citation type="journal article" date="2023" name="Front. Plant Sci.">
        <title>Chromosomal-level genome assembly of Melastoma candidum provides insights into trichome evolution.</title>
        <authorList>
            <person name="Zhong Y."/>
            <person name="Wu W."/>
            <person name="Sun C."/>
            <person name="Zou P."/>
            <person name="Liu Y."/>
            <person name="Dai S."/>
            <person name="Zhou R."/>
        </authorList>
    </citation>
    <scope>NUCLEOTIDE SEQUENCE [LARGE SCALE GENOMIC DNA]</scope>
</reference>
<organism evidence="1 2">
    <name type="scientific">Melastoma candidum</name>
    <dbReference type="NCBI Taxonomy" id="119954"/>
    <lineage>
        <taxon>Eukaryota</taxon>
        <taxon>Viridiplantae</taxon>
        <taxon>Streptophyta</taxon>
        <taxon>Embryophyta</taxon>
        <taxon>Tracheophyta</taxon>
        <taxon>Spermatophyta</taxon>
        <taxon>Magnoliopsida</taxon>
        <taxon>eudicotyledons</taxon>
        <taxon>Gunneridae</taxon>
        <taxon>Pentapetalae</taxon>
        <taxon>rosids</taxon>
        <taxon>malvids</taxon>
        <taxon>Myrtales</taxon>
        <taxon>Melastomataceae</taxon>
        <taxon>Melastomatoideae</taxon>
        <taxon>Melastomateae</taxon>
        <taxon>Melastoma</taxon>
    </lineage>
</organism>